<name>A0A6A5Z684_9PLEO</name>
<dbReference type="OrthoDB" id="417481at2759"/>
<dbReference type="EMBL" id="ML977324">
    <property type="protein sequence ID" value="KAF2114989.1"/>
    <property type="molecule type" value="Genomic_DNA"/>
</dbReference>
<dbReference type="GO" id="GO:0003723">
    <property type="term" value="F:RNA binding"/>
    <property type="evidence" value="ECO:0007669"/>
    <property type="project" value="UniProtKB-UniRule"/>
</dbReference>
<evidence type="ECO:0000259" key="3">
    <source>
        <dbReference type="PROSITE" id="PS50102"/>
    </source>
</evidence>
<feature type="non-terminal residue" evidence="4">
    <location>
        <position position="1"/>
    </location>
</feature>
<keyword evidence="1 2" id="KW-0694">RNA-binding</keyword>
<feature type="domain" description="RRM" evidence="3">
    <location>
        <begin position="261"/>
        <end position="345"/>
    </location>
</feature>
<evidence type="ECO:0000313" key="5">
    <source>
        <dbReference type="Proteomes" id="UP000799770"/>
    </source>
</evidence>
<dbReference type="InterPro" id="IPR000504">
    <property type="entry name" value="RRM_dom"/>
</dbReference>
<dbReference type="AlphaFoldDB" id="A0A6A5Z684"/>
<evidence type="ECO:0000313" key="4">
    <source>
        <dbReference type="EMBL" id="KAF2114989.1"/>
    </source>
</evidence>
<dbReference type="Proteomes" id="UP000799770">
    <property type="component" value="Unassembled WGS sequence"/>
</dbReference>
<evidence type="ECO:0000256" key="2">
    <source>
        <dbReference type="PROSITE-ProRule" id="PRU00176"/>
    </source>
</evidence>
<organism evidence="4 5">
    <name type="scientific">Lophiotrema nucula</name>
    <dbReference type="NCBI Taxonomy" id="690887"/>
    <lineage>
        <taxon>Eukaryota</taxon>
        <taxon>Fungi</taxon>
        <taxon>Dikarya</taxon>
        <taxon>Ascomycota</taxon>
        <taxon>Pezizomycotina</taxon>
        <taxon>Dothideomycetes</taxon>
        <taxon>Pleosporomycetidae</taxon>
        <taxon>Pleosporales</taxon>
        <taxon>Lophiotremataceae</taxon>
        <taxon>Lophiotrema</taxon>
    </lineage>
</organism>
<dbReference type="PROSITE" id="PS50102">
    <property type="entry name" value="RRM"/>
    <property type="match status" value="1"/>
</dbReference>
<evidence type="ECO:0000256" key="1">
    <source>
        <dbReference type="ARBA" id="ARBA00022884"/>
    </source>
</evidence>
<proteinExistence type="predicted"/>
<keyword evidence="5" id="KW-1185">Reference proteome</keyword>
<dbReference type="InterPro" id="IPR007201">
    <property type="entry name" value="Mei2-like_Rrm_C"/>
</dbReference>
<dbReference type="InterPro" id="IPR035979">
    <property type="entry name" value="RBD_domain_sf"/>
</dbReference>
<sequence length="509" mass="57800">FLNDMDPHDVNFVSRYLVVDEFPETVANGHELTAIGEVMKNYIRFDLSVPMVARFLRIRFDNLSHACEAQYILEQLGYVVKFSTMHDHAKAKGQESTTCDVFEGQIRLSLTITTQLSLDDLTQQHQQELLSVAQFVAQCYGTVRDQSLYQIAPLGQGVFQATFRIEFQSIDSASRCVPGLTAFPVKGPSRAFTWYTHSVSYWTDTTPNPSPQPPRVDAHGRLIGFLRTEVQERAIIPSRHPADQHNRVTAPRILDGNDTRTTVMLRNIPNKLDWMALKQILDRYCFGLYDFIYLRIDFSSGNNVGYAFINFINTNGVLAILDKLDGKTWDGWRSGKAAEVSYATIQGKDALIQKFRNSSVMREAPYCRPRLFFSYEDEGMNDFNLVRRLGCDAPFPEPDNPAKLSRSMENARSVGLFPAHGANEMEHRNRHSMYDRGTPRDQIQSAMYQASAAQGLDLQLQGEIQRWFGYQNQHTYTTPFDRIPSNAIQQFFAANPWVLPGGNAVAHNP</sequence>
<dbReference type="InterPro" id="IPR012677">
    <property type="entry name" value="Nucleotide-bd_a/b_plait_sf"/>
</dbReference>
<feature type="non-terminal residue" evidence="4">
    <location>
        <position position="509"/>
    </location>
</feature>
<dbReference type="Gene3D" id="3.30.70.330">
    <property type="match status" value="1"/>
</dbReference>
<accession>A0A6A5Z684</accession>
<dbReference type="PANTHER" id="PTHR23189">
    <property type="entry name" value="RNA RECOGNITION MOTIF-CONTAINING"/>
    <property type="match status" value="1"/>
</dbReference>
<reference evidence="4" key="1">
    <citation type="journal article" date="2020" name="Stud. Mycol.">
        <title>101 Dothideomycetes genomes: a test case for predicting lifestyles and emergence of pathogens.</title>
        <authorList>
            <person name="Haridas S."/>
            <person name="Albert R."/>
            <person name="Binder M."/>
            <person name="Bloem J."/>
            <person name="Labutti K."/>
            <person name="Salamov A."/>
            <person name="Andreopoulos B."/>
            <person name="Baker S."/>
            <person name="Barry K."/>
            <person name="Bills G."/>
            <person name="Bluhm B."/>
            <person name="Cannon C."/>
            <person name="Castanera R."/>
            <person name="Culley D."/>
            <person name="Daum C."/>
            <person name="Ezra D."/>
            <person name="Gonzalez J."/>
            <person name="Henrissat B."/>
            <person name="Kuo A."/>
            <person name="Liang C."/>
            <person name="Lipzen A."/>
            <person name="Lutzoni F."/>
            <person name="Magnuson J."/>
            <person name="Mondo S."/>
            <person name="Nolan M."/>
            <person name="Ohm R."/>
            <person name="Pangilinan J."/>
            <person name="Park H.-J."/>
            <person name="Ramirez L."/>
            <person name="Alfaro M."/>
            <person name="Sun H."/>
            <person name="Tritt A."/>
            <person name="Yoshinaga Y."/>
            <person name="Zwiers L.-H."/>
            <person name="Turgeon B."/>
            <person name="Goodwin S."/>
            <person name="Spatafora J."/>
            <person name="Crous P."/>
            <person name="Grigoriev I."/>
        </authorList>
    </citation>
    <scope>NUCLEOTIDE SEQUENCE</scope>
    <source>
        <strain evidence="4">CBS 627.86</strain>
    </source>
</reference>
<protein>
    <submittedName>
        <fullName evidence="4">RNA recognition motif 2-domain-containing protein</fullName>
    </submittedName>
</protein>
<dbReference type="SUPFAM" id="SSF54928">
    <property type="entry name" value="RNA-binding domain, RBD"/>
    <property type="match status" value="1"/>
</dbReference>
<gene>
    <name evidence="4" type="ORF">BDV96DRAFT_462406</name>
</gene>
<dbReference type="Pfam" id="PF04059">
    <property type="entry name" value="RRM_2"/>
    <property type="match status" value="1"/>
</dbReference>